<dbReference type="GO" id="GO:0010629">
    <property type="term" value="P:negative regulation of gene expression"/>
    <property type="evidence" value="ECO:0007669"/>
    <property type="project" value="TreeGrafter"/>
</dbReference>
<dbReference type="GO" id="GO:0005737">
    <property type="term" value="C:cytoplasm"/>
    <property type="evidence" value="ECO:0007669"/>
    <property type="project" value="TreeGrafter"/>
</dbReference>
<evidence type="ECO:0000313" key="10">
    <source>
        <dbReference type="EMBL" id="CAB9519745.1"/>
    </source>
</evidence>
<keyword evidence="7" id="KW-0472">Membrane</keyword>
<dbReference type="EMBL" id="CAICTM010001040">
    <property type="protein sequence ID" value="CAB9519745.1"/>
    <property type="molecule type" value="Genomic_DNA"/>
</dbReference>
<organism evidence="10 11">
    <name type="scientific">Seminavis robusta</name>
    <dbReference type="NCBI Taxonomy" id="568900"/>
    <lineage>
        <taxon>Eukaryota</taxon>
        <taxon>Sar</taxon>
        <taxon>Stramenopiles</taxon>
        <taxon>Ochrophyta</taxon>
        <taxon>Bacillariophyta</taxon>
        <taxon>Bacillariophyceae</taxon>
        <taxon>Bacillariophycidae</taxon>
        <taxon>Naviculales</taxon>
        <taxon>Naviculaceae</taxon>
        <taxon>Seminavis</taxon>
    </lineage>
</organism>
<dbReference type="SUPFAM" id="SSF117839">
    <property type="entry name" value="WWE domain"/>
    <property type="match status" value="1"/>
</dbReference>
<feature type="transmembrane region" description="Helical" evidence="7">
    <location>
        <begin position="749"/>
        <end position="769"/>
    </location>
</feature>
<evidence type="ECO:0000256" key="5">
    <source>
        <dbReference type="ARBA" id="ARBA00023242"/>
    </source>
</evidence>
<accession>A0A9N8HP68</accession>
<evidence type="ECO:0000256" key="4">
    <source>
        <dbReference type="ARBA" id="ARBA00023027"/>
    </source>
</evidence>
<dbReference type="CDD" id="cd01439">
    <property type="entry name" value="TCCD_inducible_PARP_like"/>
    <property type="match status" value="1"/>
</dbReference>
<dbReference type="EC" id="2.4.2.-" evidence="6"/>
<dbReference type="Pfam" id="PF02825">
    <property type="entry name" value="WWE"/>
    <property type="match status" value="1"/>
</dbReference>
<dbReference type="GO" id="GO:0005634">
    <property type="term" value="C:nucleus"/>
    <property type="evidence" value="ECO:0007669"/>
    <property type="project" value="UniProtKB-SubCell"/>
</dbReference>
<keyword evidence="7" id="KW-1133">Transmembrane helix</keyword>
<name>A0A9N8HP68_9STRA</name>
<dbReference type="AlphaFoldDB" id="A0A9N8HP68"/>
<keyword evidence="2 6" id="KW-0328">Glycosyltransferase</keyword>
<evidence type="ECO:0000259" key="8">
    <source>
        <dbReference type="PROSITE" id="PS50918"/>
    </source>
</evidence>
<evidence type="ECO:0000259" key="9">
    <source>
        <dbReference type="PROSITE" id="PS51059"/>
    </source>
</evidence>
<proteinExistence type="predicted"/>
<comment type="caution">
    <text evidence="10">The sequence shown here is derived from an EMBL/GenBank/DDBJ whole genome shotgun (WGS) entry which is preliminary data.</text>
</comment>
<keyword evidence="5" id="KW-0539">Nucleus</keyword>
<dbReference type="SUPFAM" id="SSF56399">
    <property type="entry name" value="ADP-ribosylation"/>
    <property type="match status" value="1"/>
</dbReference>
<evidence type="ECO:0000256" key="2">
    <source>
        <dbReference type="ARBA" id="ARBA00022676"/>
    </source>
</evidence>
<gene>
    <name evidence="10" type="ORF">SEMRO_1042_G234720.1</name>
</gene>
<reference evidence="10" key="1">
    <citation type="submission" date="2020-06" db="EMBL/GenBank/DDBJ databases">
        <authorList>
            <consortium name="Plant Systems Biology data submission"/>
        </authorList>
    </citation>
    <scope>NUCLEOTIDE SEQUENCE</scope>
    <source>
        <strain evidence="10">D6</strain>
    </source>
</reference>
<dbReference type="InterPro" id="IPR052056">
    <property type="entry name" value="Mono-ARTD/PARP"/>
</dbReference>
<dbReference type="InterPro" id="IPR037197">
    <property type="entry name" value="WWE_dom_sf"/>
</dbReference>
<evidence type="ECO:0000256" key="7">
    <source>
        <dbReference type="SAM" id="Phobius"/>
    </source>
</evidence>
<dbReference type="GO" id="GO:0003714">
    <property type="term" value="F:transcription corepressor activity"/>
    <property type="evidence" value="ECO:0007669"/>
    <property type="project" value="TreeGrafter"/>
</dbReference>
<evidence type="ECO:0000256" key="1">
    <source>
        <dbReference type="ARBA" id="ARBA00004123"/>
    </source>
</evidence>
<dbReference type="Gene3D" id="3.90.228.10">
    <property type="match status" value="1"/>
</dbReference>
<dbReference type="Pfam" id="PF00644">
    <property type="entry name" value="PARP"/>
    <property type="match status" value="1"/>
</dbReference>
<dbReference type="PROSITE" id="PS50918">
    <property type="entry name" value="WWE"/>
    <property type="match status" value="1"/>
</dbReference>
<dbReference type="PANTHER" id="PTHR14453:SF101">
    <property type="entry name" value="POLY [ADP-RIBOSE] POLYMERASE"/>
    <property type="match status" value="1"/>
</dbReference>
<keyword evidence="4 6" id="KW-0520">NAD</keyword>
<feature type="domain" description="PARP catalytic" evidence="9">
    <location>
        <begin position="1052"/>
        <end position="1263"/>
    </location>
</feature>
<keyword evidence="11" id="KW-1185">Reference proteome</keyword>
<evidence type="ECO:0000256" key="3">
    <source>
        <dbReference type="ARBA" id="ARBA00022679"/>
    </source>
</evidence>
<dbReference type="InterPro" id="IPR012317">
    <property type="entry name" value="Poly(ADP-ribose)pol_cat_dom"/>
</dbReference>
<comment type="subcellular location">
    <subcellularLocation>
        <location evidence="1">Nucleus</location>
    </subcellularLocation>
</comment>
<dbReference type="PROSITE" id="PS51059">
    <property type="entry name" value="PARP_CATALYTIC"/>
    <property type="match status" value="1"/>
</dbReference>
<evidence type="ECO:0000256" key="6">
    <source>
        <dbReference type="RuleBase" id="RU362114"/>
    </source>
</evidence>
<dbReference type="GO" id="GO:0070212">
    <property type="term" value="P:protein poly-ADP-ribosylation"/>
    <property type="evidence" value="ECO:0007669"/>
    <property type="project" value="TreeGrafter"/>
</dbReference>
<keyword evidence="3 6" id="KW-0808">Transferase</keyword>
<sequence>MLGWAHASGSLLEPARLSCNAAYSAPCSRTNSEWLAKSITQDFAEKSRNNETTLEALFQEITDQNHNMRVGFYPFVFHMENATCAAHGAVPEYVGKTLLGVFSYVGISFSDPVALMERFVAAAKNGGGWVRYIWSNGAQGHAKLAFVTLLTDEYFLGVGYENTPLPIDVPCSASFDSWCSIANVRSLLGKAQTQISLAESLPQFEAAVYELTFNKDYQIPGGFYVYMYGYDGCLKSHAILNDYLGSTFADVIVDKKLGTAEEAWELHNQFVTAAEGANTGWVRYLWKNADDKVFTKVAFVIKIDFRGKWYYLGCGFDFNSQASANPMTMAPSSGPMLPMPVSEPMTSSVQSMVESSAQSMMDSSGTAMGLSVPMFPAKPCSQSYNLPCSFRTALQLSSHALVHVISSPTSEEETWRAITEDPRFRSNDFYVFVSEFDTAICRAHGLVPGYVGMTTSEIFVQNNIPVDGNAVHNNFQKAAENGNGWVLYDWIVPGVKDSIFQKVSYVFQINLHGKRYYGGVGFNHHRAPLQEFKESGTTMNGDRILCTREYGMACSDTNVLALIGQASAELTLAGSDARVTHDREQQISRVVDDILKAINDKDPAFSVNDFYLSVFHFNSFICEDDGSGCCVAHGADRSMVGKTWQQILRKDSITSITGQHLHERLIQSCSSDYGFFDYLYSETTGEARTKRAVVASFQDVMDEDLYVVAEYFLTPPPPTCDNCPNHMECTERSQSFCKIKRKDTSHSPIPWIVALSVLIVSSALGFYYYKRRNWRKRQILAKRIKQMEEQMKGMVEIVLDTGTQLTSAQDYKDKFGLVGVGKAPSTTTKQVKIVWCWKENTAFLPRHNPSSIIPGTSFVKYQESISAQIEEAYNFWKDGRGYKEVRVDLTDKVRKIQNQASGANYVLDFEEMTQRNLWSEHVREIRRQEHVVEALQSGVVDHLPRLPRSIDFFGADGEDFLPTFKGQVIQVSKEHCDRQWLYGSVLYDPLLVDAQSKPHGNLATEGLNRILSVALHDRPTSGWFPSAVSRPADVNVMKNLLHSLGGDGVSNLKAPATWDANKEGLVLVAKNTEEYRAVEANFLAALYDQVEFVTVVGIERIQCMPLWQSYAVKKETMKLRDAKSPENRDNNQDPSVERKWLFHGTTTAVIPKIVKQGFNRAFAGRNAVAFGKGVYFARDASYSSHRAYSTPDWDGTQHIFMCRVAVGDWCQGTNGQLTPDPKPRNPLELFDSTVDNVLDPSIFVVYHDAQAYPDYLVSFQRSD</sequence>
<dbReference type="GO" id="GO:1990404">
    <property type="term" value="F:NAD+-protein mono-ADP-ribosyltransferase activity"/>
    <property type="evidence" value="ECO:0007669"/>
    <property type="project" value="TreeGrafter"/>
</dbReference>
<dbReference type="GO" id="GO:0003950">
    <property type="term" value="F:NAD+ poly-ADP-ribosyltransferase activity"/>
    <property type="evidence" value="ECO:0007669"/>
    <property type="project" value="UniProtKB-UniRule"/>
</dbReference>
<dbReference type="Gene3D" id="3.30.450.20">
    <property type="entry name" value="PAS domain"/>
    <property type="match status" value="3"/>
</dbReference>
<evidence type="ECO:0000313" key="11">
    <source>
        <dbReference type="Proteomes" id="UP001153069"/>
    </source>
</evidence>
<dbReference type="FunFam" id="3.90.228.10:FF:000008">
    <property type="entry name" value="Poly [ADP-ribose] polymerase"/>
    <property type="match status" value="1"/>
</dbReference>
<dbReference type="InterPro" id="IPR004170">
    <property type="entry name" value="WWE_dom"/>
</dbReference>
<protein>
    <recommendedName>
        <fullName evidence="6">Poly [ADP-ribose] polymerase</fullName>
        <shortName evidence="6">PARP</shortName>
        <ecNumber evidence="6">2.4.2.-</ecNumber>
    </recommendedName>
</protein>
<dbReference type="Proteomes" id="UP001153069">
    <property type="component" value="Unassembled WGS sequence"/>
</dbReference>
<dbReference type="Gene3D" id="3.30.720.50">
    <property type="match status" value="1"/>
</dbReference>
<feature type="domain" description="WWE" evidence="8">
    <location>
        <begin position="821"/>
        <end position="927"/>
    </location>
</feature>
<keyword evidence="7" id="KW-0812">Transmembrane</keyword>
<dbReference type="OrthoDB" id="406099at2759"/>
<dbReference type="PANTHER" id="PTHR14453">
    <property type="entry name" value="PARP/ZINC FINGER CCCH TYPE DOMAIN CONTAINING PROTEIN"/>
    <property type="match status" value="1"/>
</dbReference>